<keyword evidence="9" id="KW-0812">Transmembrane</keyword>
<evidence type="ECO:0000313" key="12">
    <source>
        <dbReference type="Proteomes" id="UP000268094"/>
    </source>
</evidence>
<evidence type="ECO:0000256" key="2">
    <source>
        <dbReference type="ARBA" id="ARBA00012513"/>
    </source>
</evidence>
<keyword evidence="9" id="KW-0472">Membrane</keyword>
<keyword evidence="5 11" id="KW-0418">Kinase</keyword>
<dbReference type="InterPro" id="IPR008271">
    <property type="entry name" value="Ser/Thr_kinase_AS"/>
</dbReference>
<feature type="domain" description="Protein kinase" evidence="10">
    <location>
        <begin position="19"/>
        <end position="294"/>
    </location>
</feature>
<dbReference type="InterPro" id="IPR011009">
    <property type="entry name" value="Kinase-like_dom_sf"/>
</dbReference>
<feature type="transmembrane region" description="Helical" evidence="9">
    <location>
        <begin position="384"/>
        <end position="403"/>
    </location>
</feature>
<dbReference type="InterPro" id="IPR050660">
    <property type="entry name" value="NEK_Ser/Thr_kinase"/>
</dbReference>
<keyword evidence="11" id="KW-0723">Serine/threonine-protein kinase</keyword>
<keyword evidence="9" id="KW-1133">Transmembrane helix</keyword>
<evidence type="ECO:0000256" key="8">
    <source>
        <dbReference type="SAM" id="MobiDB-lite"/>
    </source>
</evidence>
<dbReference type="EMBL" id="RAVZ01000247">
    <property type="protein sequence ID" value="RKG79286.1"/>
    <property type="molecule type" value="Genomic_DNA"/>
</dbReference>
<evidence type="ECO:0000259" key="10">
    <source>
        <dbReference type="PROSITE" id="PS50011"/>
    </source>
</evidence>
<dbReference type="EC" id="2.7.11.1" evidence="2"/>
<evidence type="ECO:0000256" key="1">
    <source>
        <dbReference type="ARBA" id="ARBA00010886"/>
    </source>
</evidence>
<dbReference type="Pfam" id="PF00069">
    <property type="entry name" value="Pkinase"/>
    <property type="match status" value="1"/>
</dbReference>
<evidence type="ECO:0000256" key="9">
    <source>
        <dbReference type="SAM" id="Phobius"/>
    </source>
</evidence>
<dbReference type="InterPro" id="IPR017441">
    <property type="entry name" value="Protein_kinase_ATP_BS"/>
</dbReference>
<feature type="region of interest" description="Disordered" evidence="8">
    <location>
        <begin position="330"/>
        <end position="370"/>
    </location>
</feature>
<evidence type="ECO:0000313" key="11">
    <source>
        <dbReference type="EMBL" id="RKG79286.1"/>
    </source>
</evidence>
<comment type="caution">
    <text evidence="11">The sequence shown here is derived from an EMBL/GenBank/DDBJ whole genome shotgun (WGS) entry which is preliminary data.</text>
</comment>
<dbReference type="PANTHER" id="PTHR43671">
    <property type="entry name" value="SERINE/THREONINE-PROTEIN KINASE NEK"/>
    <property type="match status" value="1"/>
</dbReference>
<evidence type="ECO:0000256" key="3">
    <source>
        <dbReference type="ARBA" id="ARBA00022679"/>
    </source>
</evidence>
<evidence type="ECO:0000256" key="7">
    <source>
        <dbReference type="PROSITE-ProRule" id="PRU10141"/>
    </source>
</evidence>
<feature type="region of interest" description="Disordered" evidence="8">
    <location>
        <begin position="409"/>
        <end position="465"/>
    </location>
</feature>
<dbReference type="AlphaFoldDB" id="A0A3A8I9E8"/>
<dbReference type="PANTHER" id="PTHR43671:SF13">
    <property type="entry name" value="SERINE_THREONINE-PROTEIN KINASE NEK2"/>
    <property type="match status" value="1"/>
</dbReference>
<dbReference type="SMART" id="SM00220">
    <property type="entry name" value="S_TKc"/>
    <property type="match status" value="1"/>
</dbReference>
<dbReference type="OrthoDB" id="5492792at2"/>
<dbReference type="InterPro" id="IPR000719">
    <property type="entry name" value="Prot_kinase_dom"/>
</dbReference>
<dbReference type="GO" id="GO:0004674">
    <property type="term" value="F:protein serine/threonine kinase activity"/>
    <property type="evidence" value="ECO:0007669"/>
    <property type="project" value="UniProtKB-KW"/>
</dbReference>
<dbReference type="GO" id="GO:0005524">
    <property type="term" value="F:ATP binding"/>
    <property type="evidence" value="ECO:0007669"/>
    <property type="project" value="UniProtKB-UniRule"/>
</dbReference>
<protein>
    <recommendedName>
        <fullName evidence="2">non-specific serine/threonine protein kinase</fullName>
        <ecNumber evidence="2">2.7.11.1</ecNumber>
    </recommendedName>
</protein>
<organism evidence="11 12">
    <name type="scientific">Corallococcus terminator</name>
    <dbReference type="NCBI Taxonomy" id="2316733"/>
    <lineage>
        <taxon>Bacteria</taxon>
        <taxon>Pseudomonadati</taxon>
        <taxon>Myxococcota</taxon>
        <taxon>Myxococcia</taxon>
        <taxon>Myxococcales</taxon>
        <taxon>Cystobacterineae</taxon>
        <taxon>Myxococcaceae</taxon>
        <taxon>Corallococcus</taxon>
    </lineage>
</organism>
<proteinExistence type="inferred from homology"/>
<dbReference type="Proteomes" id="UP000268094">
    <property type="component" value="Unassembled WGS sequence"/>
</dbReference>
<reference evidence="12" key="1">
    <citation type="submission" date="2018-09" db="EMBL/GenBank/DDBJ databases">
        <authorList>
            <person name="Livingstone P.G."/>
            <person name="Whitworth D.E."/>
        </authorList>
    </citation>
    <scope>NUCLEOTIDE SEQUENCE [LARGE SCALE GENOMIC DNA]</scope>
    <source>
        <strain evidence="12">CA054A</strain>
    </source>
</reference>
<name>A0A3A8I9E8_9BACT</name>
<dbReference type="Gene3D" id="1.10.510.10">
    <property type="entry name" value="Transferase(Phosphotransferase) domain 1"/>
    <property type="match status" value="1"/>
</dbReference>
<dbReference type="PROSITE" id="PS00108">
    <property type="entry name" value="PROTEIN_KINASE_ST"/>
    <property type="match status" value="1"/>
</dbReference>
<evidence type="ECO:0000256" key="4">
    <source>
        <dbReference type="ARBA" id="ARBA00022741"/>
    </source>
</evidence>
<dbReference type="RefSeq" id="WP_120543850.1">
    <property type="nucleotide sequence ID" value="NZ_RAVZ01000247.1"/>
</dbReference>
<keyword evidence="3" id="KW-0808">Transferase</keyword>
<dbReference type="Gene3D" id="3.30.200.20">
    <property type="entry name" value="Phosphorylase Kinase, domain 1"/>
    <property type="match status" value="1"/>
</dbReference>
<comment type="similarity">
    <text evidence="1">Belongs to the protein kinase superfamily. NEK Ser/Thr protein kinase family. NIMA subfamily.</text>
</comment>
<sequence>MTTPLHPDQLEVGHHVGPWRIVGSLGAGGFGRVFKVERGGHVYALKIALRPAGPHAAEEEDVNGRLSREVAALLACAPHSNLPRVHAVDRWPAPPDGYFFHVTDYVDGETFHEWRWRVKPSAAHLLTVYTEVVRVVADLHRRGVHHRDLKADNLLIRRVDERPVLIDLGTARIPGASTLTVGVAPASPHLLPPECVAFLREGSWKSGANFDAGVPGDLYALGALLYESLTDGYAFDPRLPYDRLLPAIETVVPRAPHEVNPKVPQALGDIAMRLLSKRPEDRYSSTETLLQALWEAAKDKRHQEWKLSLDIPVDREAPLVDRGVVSLSQFPGTAGPVHESEPVPDRVATPGPSTELPPSPDASVPGEETPLDVPLLSGARRHRIAGLLGLGVLLLGLLVFGLFRSVPSTRRPAVPLDSEKGSSSVTPTPSLPDASVLAVASAPDAGDSPEEAASAPVQDAERVAATPTTVKPLRTDGGVLRKFAGAAAAACVGASCGGGTGRIRSEGDTHDPCPRGAAKAMRELKIPPQGVSLWTSAVEDQYVGFVPISPGLRSMRIDSFPPWGGRGGEHRMKVRIIFGKTRTRFLVTEVTKADGTILPVCMDYISDEDRLPGFESQPPRPGSRTPPDTATVRQVPGHLQYVVPVQSFVNVDEG</sequence>
<evidence type="ECO:0000256" key="6">
    <source>
        <dbReference type="ARBA" id="ARBA00022840"/>
    </source>
</evidence>
<gene>
    <name evidence="11" type="ORF">D7V88_28930</name>
</gene>
<accession>A0A3A8I9E8</accession>
<keyword evidence="6 7" id="KW-0067">ATP-binding</keyword>
<dbReference type="PROSITE" id="PS50011">
    <property type="entry name" value="PROTEIN_KINASE_DOM"/>
    <property type="match status" value="1"/>
</dbReference>
<keyword evidence="4 7" id="KW-0547">Nucleotide-binding</keyword>
<feature type="binding site" evidence="7">
    <location>
        <position position="46"/>
    </location>
    <ligand>
        <name>ATP</name>
        <dbReference type="ChEBI" id="CHEBI:30616"/>
    </ligand>
</feature>
<dbReference type="SUPFAM" id="SSF56112">
    <property type="entry name" value="Protein kinase-like (PK-like)"/>
    <property type="match status" value="1"/>
</dbReference>
<evidence type="ECO:0000256" key="5">
    <source>
        <dbReference type="ARBA" id="ARBA00022777"/>
    </source>
</evidence>
<keyword evidence="12" id="KW-1185">Reference proteome</keyword>
<dbReference type="PROSITE" id="PS00107">
    <property type="entry name" value="PROTEIN_KINASE_ATP"/>
    <property type="match status" value="1"/>
</dbReference>
<feature type="region of interest" description="Disordered" evidence="8">
    <location>
        <begin position="609"/>
        <end position="630"/>
    </location>
</feature>
<dbReference type="CDD" id="cd14014">
    <property type="entry name" value="STKc_PknB_like"/>
    <property type="match status" value="1"/>
</dbReference>